<reference evidence="11" key="1">
    <citation type="submission" date="2010-09" db="EMBL/GenBank/DDBJ databases">
        <title>Complete sequence of chromosome2 of Burkholderia sp. CCGE1003.</title>
        <authorList>
            <consortium name="US DOE Joint Genome Institute"/>
            <person name="Lucas S."/>
            <person name="Copeland A."/>
            <person name="Lapidus A."/>
            <person name="Cheng J.-F."/>
            <person name="Bruce D."/>
            <person name="Goodwin L."/>
            <person name="Pitluck S."/>
            <person name="Daligault H."/>
            <person name="Davenport K."/>
            <person name="Detter J.C."/>
            <person name="Han C."/>
            <person name="Tapia R."/>
            <person name="Land M."/>
            <person name="Hauser L."/>
            <person name="Jeffries C."/>
            <person name="Kyrpides N."/>
            <person name="Ivanova N."/>
            <person name="Ovchinnikova G."/>
            <person name="Martinez-Romero E."/>
            <person name="Rogel M.A."/>
            <person name="Auchtung J."/>
            <person name="Tiedje J.M."/>
            <person name="Woyke T."/>
        </authorList>
    </citation>
    <scope>NUCLEOTIDE SEQUENCE</scope>
    <source>
        <strain evidence="11">CCGE1003</strain>
    </source>
</reference>
<dbReference type="PRINTS" id="PR00950">
    <property type="entry name" value="TYPE3IMSPROT"/>
</dbReference>
<protein>
    <recommendedName>
        <fullName evidence="3">Secretion apparatus protein BsaZ</fullName>
    </recommendedName>
</protein>
<keyword evidence="4" id="KW-1003">Cell membrane</keyword>
<accession>E1TI70</accession>
<feature type="compositionally biased region" description="Basic residues" evidence="9">
    <location>
        <begin position="1"/>
        <end position="13"/>
    </location>
</feature>
<dbReference type="InterPro" id="IPR006307">
    <property type="entry name" value="BsaZ-like"/>
</dbReference>
<evidence type="ECO:0000256" key="4">
    <source>
        <dbReference type="ARBA" id="ARBA00022475"/>
    </source>
</evidence>
<dbReference type="MEROPS" id="N06.004"/>
<evidence type="ECO:0000256" key="8">
    <source>
        <dbReference type="ARBA" id="ARBA00024974"/>
    </source>
</evidence>
<dbReference type="HOGENOM" id="CLU_041013_1_3_4"/>
<dbReference type="GO" id="GO:0005886">
    <property type="term" value="C:plasma membrane"/>
    <property type="evidence" value="ECO:0007669"/>
    <property type="project" value="UniProtKB-SubCell"/>
</dbReference>
<evidence type="ECO:0000256" key="5">
    <source>
        <dbReference type="ARBA" id="ARBA00022692"/>
    </source>
</evidence>
<dbReference type="PANTHER" id="PTHR30531">
    <property type="entry name" value="FLAGELLAR BIOSYNTHETIC PROTEIN FLHB"/>
    <property type="match status" value="1"/>
</dbReference>
<keyword evidence="5 10" id="KW-0812">Transmembrane</keyword>
<keyword evidence="6 10" id="KW-1133">Transmembrane helix</keyword>
<name>E1TI70_BURSG</name>
<sequence>MGVAYRHHTRRAAAHSVTSGKVMSEEKTEQPTDKRLRDTRKDGETSKSADLVDAATMAAVLGVLAFAAAHFGGALRSIVNIALEFVSGSHDQPLMFGKLFDLGKEALIVIVPCVGAAALAAVAALMPQVGFQIATKPVVPDLKHVSPVDGFKRIFSWRTVIDLVKMIVKAAIIGAVMWFTIKWILPLIVGSLYQPLPELSKLFWSLLVKLCAVAVAVFIVIGVVDVKLQRVLFLRKLKMSKDEVKRERKQMDGDPKIKAERKKLAREFATSAAPAQRVGFANALIVNPTHYAVAVRYAPAEHPLPLVIARGMDESAAQLRRFARDANVPIIGNPPVARALYKVGIDEPIPQELFETVAAILRWVDAIGARRIEDREDHNVGSRDVQDT</sequence>
<dbReference type="SUPFAM" id="SSF160544">
    <property type="entry name" value="EscU C-terminal domain-like"/>
    <property type="match status" value="1"/>
</dbReference>
<evidence type="ECO:0000256" key="7">
    <source>
        <dbReference type="ARBA" id="ARBA00023136"/>
    </source>
</evidence>
<organism evidence="11">
    <name type="scientific">Burkholderia sp. (strain CCGE1003)</name>
    <dbReference type="NCBI Taxonomy" id="640512"/>
    <lineage>
        <taxon>Bacteria</taxon>
        <taxon>Pseudomonadati</taxon>
        <taxon>Pseudomonadota</taxon>
        <taxon>Betaproteobacteria</taxon>
        <taxon>Burkholderiales</taxon>
        <taxon>Burkholderiaceae</taxon>
        <taxon>Burkholderia</taxon>
    </lineage>
</organism>
<evidence type="ECO:0000256" key="1">
    <source>
        <dbReference type="ARBA" id="ARBA00004651"/>
    </source>
</evidence>
<dbReference type="Pfam" id="PF01312">
    <property type="entry name" value="Bac_export_2"/>
    <property type="match status" value="1"/>
</dbReference>
<gene>
    <name evidence="11" type="ordered locus">BC1003_3638</name>
</gene>
<keyword evidence="7 10" id="KW-0472">Membrane</keyword>
<dbReference type="PANTHER" id="PTHR30531:SF12">
    <property type="entry name" value="FLAGELLAR BIOSYNTHETIC PROTEIN FLHB"/>
    <property type="match status" value="1"/>
</dbReference>
<dbReference type="KEGG" id="bgf:BC1003_3638"/>
<dbReference type="eggNOG" id="COG1377">
    <property type="taxonomic scope" value="Bacteria"/>
</dbReference>
<dbReference type="EMBL" id="CP002218">
    <property type="protein sequence ID" value="ADN59578.1"/>
    <property type="molecule type" value="Genomic_DNA"/>
</dbReference>
<dbReference type="Gene3D" id="3.40.1690.10">
    <property type="entry name" value="secretion proteins EscU"/>
    <property type="match status" value="1"/>
</dbReference>
<feature type="transmembrane region" description="Helical" evidence="10">
    <location>
        <begin position="106"/>
        <end position="126"/>
    </location>
</feature>
<dbReference type="GO" id="GO:0009306">
    <property type="term" value="P:protein secretion"/>
    <property type="evidence" value="ECO:0007669"/>
    <property type="project" value="InterPro"/>
</dbReference>
<comment type="function">
    <text evidence="8">Part of the bsa type III secretion system, is involved in the intracellular replication of invading bacteria inside the host cell. Probably necessary for the lysis of the vacuole membrane and escape into the host cell cytoplasm.</text>
</comment>
<comment type="subcellular location">
    <subcellularLocation>
        <location evidence="1">Cell membrane</location>
        <topology evidence="1">Multi-pass membrane protein</topology>
    </subcellularLocation>
</comment>
<dbReference type="InterPro" id="IPR006135">
    <property type="entry name" value="T3SS_substrate_exporter"/>
</dbReference>
<dbReference type="NCBIfam" id="TIGR01404">
    <property type="entry name" value="FlhB_rel_III"/>
    <property type="match status" value="1"/>
</dbReference>
<evidence type="ECO:0000313" key="11">
    <source>
        <dbReference type="EMBL" id="ADN59578.1"/>
    </source>
</evidence>
<feature type="transmembrane region" description="Helical" evidence="10">
    <location>
        <begin position="166"/>
        <end position="190"/>
    </location>
</feature>
<feature type="transmembrane region" description="Helical" evidence="10">
    <location>
        <begin position="202"/>
        <end position="226"/>
    </location>
</feature>
<evidence type="ECO:0000256" key="2">
    <source>
        <dbReference type="ARBA" id="ARBA00010690"/>
    </source>
</evidence>
<feature type="compositionally biased region" description="Basic and acidic residues" evidence="9">
    <location>
        <begin position="23"/>
        <end position="47"/>
    </location>
</feature>
<dbReference type="AlphaFoldDB" id="E1TI70"/>
<comment type="similarity">
    <text evidence="2">Belongs to the type III secretion exporter family.</text>
</comment>
<proteinExistence type="inferred from homology"/>
<feature type="transmembrane region" description="Helical" evidence="10">
    <location>
        <begin position="51"/>
        <end position="71"/>
    </location>
</feature>
<evidence type="ECO:0000256" key="9">
    <source>
        <dbReference type="SAM" id="MobiDB-lite"/>
    </source>
</evidence>
<feature type="region of interest" description="Disordered" evidence="9">
    <location>
        <begin position="1"/>
        <end position="47"/>
    </location>
</feature>
<evidence type="ECO:0000256" key="3">
    <source>
        <dbReference type="ARBA" id="ARBA00018628"/>
    </source>
</evidence>
<evidence type="ECO:0000256" key="10">
    <source>
        <dbReference type="SAM" id="Phobius"/>
    </source>
</evidence>
<dbReference type="STRING" id="640512.BC1003_3638"/>
<evidence type="ECO:0000256" key="6">
    <source>
        <dbReference type="ARBA" id="ARBA00022989"/>
    </source>
</evidence>
<dbReference type="InterPro" id="IPR029025">
    <property type="entry name" value="T3SS_substrate_exporter_C"/>
</dbReference>